<proteinExistence type="predicted"/>
<feature type="compositionally biased region" description="Basic residues" evidence="1">
    <location>
        <begin position="342"/>
        <end position="354"/>
    </location>
</feature>
<evidence type="ECO:0000313" key="2">
    <source>
        <dbReference type="EMBL" id="KAK8875719.1"/>
    </source>
</evidence>
<accession>A0ABR2JCS6</accession>
<evidence type="ECO:0000313" key="3">
    <source>
        <dbReference type="Proteomes" id="UP001470230"/>
    </source>
</evidence>
<comment type="caution">
    <text evidence="2">The sequence shown here is derived from an EMBL/GenBank/DDBJ whole genome shotgun (WGS) entry which is preliminary data.</text>
</comment>
<dbReference type="EMBL" id="JAPFFF010000012">
    <property type="protein sequence ID" value="KAK8875719.1"/>
    <property type="molecule type" value="Genomic_DNA"/>
</dbReference>
<gene>
    <name evidence="2" type="ORF">M9Y10_005894</name>
</gene>
<organism evidence="2 3">
    <name type="scientific">Tritrichomonas musculus</name>
    <dbReference type="NCBI Taxonomy" id="1915356"/>
    <lineage>
        <taxon>Eukaryota</taxon>
        <taxon>Metamonada</taxon>
        <taxon>Parabasalia</taxon>
        <taxon>Tritrichomonadida</taxon>
        <taxon>Tritrichomonadidae</taxon>
        <taxon>Tritrichomonas</taxon>
    </lineage>
</organism>
<evidence type="ECO:0000256" key="1">
    <source>
        <dbReference type="SAM" id="MobiDB-lite"/>
    </source>
</evidence>
<sequence>MSLSNQSIGTSNNLEHDKSTNKNTDLSKPILIVRAKWSWGGESKILKLDPFDPVRDAMRAAGFSIESTFDISNESNASDNTGIILKRNIISPISTTRNIRYYSIQELPKPNICQDETKIFYICNGKILNDDVSFDFQGIKNGMTIIAHTKVIKKNKNEKKIRFLQSIRNSSNSSNLNSNTEPYSLKKSNFGFNIDQHLNQYQQMQIQIMHKAANEANIIDQSRRSEISRLNDLAFNAWETMPEYPALLKEMLKNEEEEEDIKNGQLSTPQRHNQFQTSNIGYDFINHADDFKNSTVLNPANNINDQPLPNPFIRRNNLSGSSPIKSMEGDFTNVSHAERKNHLSKTYKKQNKSE</sequence>
<name>A0ABR2JCS6_9EUKA</name>
<feature type="region of interest" description="Disordered" evidence="1">
    <location>
        <begin position="1"/>
        <end position="21"/>
    </location>
</feature>
<feature type="region of interest" description="Disordered" evidence="1">
    <location>
        <begin position="307"/>
        <end position="354"/>
    </location>
</feature>
<feature type="compositionally biased region" description="Polar residues" evidence="1">
    <location>
        <begin position="1"/>
        <end position="13"/>
    </location>
</feature>
<dbReference type="Proteomes" id="UP001470230">
    <property type="component" value="Unassembled WGS sequence"/>
</dbReference>
<reference evidence="2 3" key="1">
    <citation type="submission" date="2024-04" db="EMBL/GenBank/DDBJ databases">
        <title>Tritrichomonas musculus Genome.</title>
        <authorList>
            <person name="Alves-Ferreira E."/>
            <person name="Grigg M."/>
            <person name="Lorenzi H."/>
            <person name="Galac M."/>
        </authorList>
    </citation>
    <scope>NUCLEOTIDE SEQUENCE [LARGE SCALE GENOMIC DNA]</scope>
    <source>
        <strain evidence="2 3">EAF2021</strain>
    </source>
</reference>
<keyword evidence="3" id="KW-1185">Reference proteome</keyword>
<protein>
    <submittedName>
        <fullName evidence="2">Uncharacterized protein</fullName>
    </submittedName>
</protein>